<dbReference type="Proteomes" id="UP000031526">
    <property type="component" value="Chromosome"/>
</dbReference>
<evidence type="ECO:0000256" key="1">
    <source>
        <dbReference type="SAM" id="Coils"/>
    </source>
</evidence>
<dbReference type="HOGENOM" id="CLU_127596_1_0_11"/>
<dbReference type="Proteomes" id="UP000325763">
    <property type="component" value="Chromosome"/>
</dbReference>
<dbReference type="AlphaFoldDB" id="A0A0B5DDX8"/>
<proteinExistence type="predicted"/>
<sequence length="168" mass="18853">MQCDALGIYLNDHLAGSTAGQLLSHRLAEHHRSSPYGGELRRVADGIAEDRRTLLGLMDALGVPARHHKVYAGRLAVTARLLKLNGRVIRRPGLSTVIELETLRLGIEGKTLLWRTLREVAQDRAELDEARLEELLHRAHEQADVVESLRRRTASAVFHRPRRRTPSG</sequence>
<evidence type="ECO:0000313" key="2">
    <source>
        <dbReference type="EMBL" id="AJE39370.1"/>
    </source>
</evidence>
<evidence type="ECO:0000313" key="4">
    <source>
        <dbReference type="Proteomes" id="UP000031526"/>
    </source>
</evidence>
<evidence type="ECO:0000313" key="5">
    <source>
        <dbReference type="Proteomes" id="UP000325763"/>
    </source>
</evidence>
<reference evidence="4" key="1">
    <citation type="submission" date="2014-09" db="EMBL/GenBank/DDBJ databases">
        <title>Sequence of the Streptomyces nodosus genome.</title>
        <authorList>
            <person name="Sweeney P."/>
            <person name="Stephens N."/>
            <person name="Murphy C."/>
            <person name="Caffrey P."/>
        </authorList>
    </citation>
    <scope>NUCLEOTIDE SEQUENCE [LARGE SCALE GENOMIC DNA]</scope>
    <source>
        <strain evidence="4">ATCC 14899</strain>
    </source>
</reference>
<dbReference type="KEGG" id="snq:CP978_04860"/>
<gene>
    <name evidence="3" type="ORF">CP978_04860</name>
    <name evidence="2" type="ORF">SNOD_04485</name>
</gene>
<feature type="coiled-coil region" evidence="1">
    <location>
        <begin position="118"/>
        <end position="152"/>
    </location>
</feature>
<evidence type="ECO:0000313" key="3">
    <source>
        <dbReference type="EMBL" id="QEV43097.1"/>
    </source>
</evidence>
<dbReference type="EMBL" id="CP023747">
    <property type="protein sequence ID" value="QEV43097.1"/>
    <property type="molecule type" value="Genomic_DNA"/>
</dbReference>
<keyword evidence="1" id="KW-0175">Coiled coil</keyword>
<dbReference type="OrthoDB" id="5504890at2"/>
<protein>
    <submittedName>
        <fullName evidence="2">Uncharacterized protein</fullName>
    </submittedName>
</protein>
<dbReference type="EMBL" id="CP009313">
    <property type="protein sequence ID" value="AJE39370.1"/>
    <property type="molecule type" value="Genomic_DNA"/>
</dbReference>
<accession>A0A0B5DDX8</accession>
<name>A0A0B5DDX8_9ACTN</name>
<dbReference type="STRING" id="40318.SNOD_04485"/>
<reference evidence="3 5" key="3">
    <citation type="submission" date="2017-09" db="EMBL/GenBank/DDBJ databases">
        <title>Streptomyces genome completion.</title>
        <authorList>
            <person name="Lee N."/>
            <person name="Cho B.-K."/>
        </authorList>
    </citation>
    <scope>NUCLEOTIDE SEQUENCE [LARGE SCALE GENOMIC DNA]</scope>
    <source>
        <strain evidence="3 5">ATCC 14899</strain>
    </source>
</reference>
<organism evidence="2 4">
    <name type="scientific">Streptomyces nodosus</name>
    <dbReference type="NCBI Taxonomy" id="40318"/>
    <lineage>
        <taxon>Bacteria</taxon>
        <taxon>Bacillati</taxon>
        <taxon>Actinomycetota</taxon>
        <taxon>Actinomycetes</taxon>
        <taxon>Kitasatosporales</taxon>
        <taxon>Streptomycetaceae</taxon>
        <taxon>Streptomyces</taxon>
    </lineage>
</organism>
<keyword evidence="4" id="KW-1185">Reference proteome</keyword>
<reference evidence="2 4" key="2">
    <citation type="journal article" date="2016" name="Appl. Microbiol. Biotechnol.">
        <title>Exploiting the genome sequence of Streptomyces nodosus for enhanced antibiotic production.</title>
        <authorList>
            <person name="Sweeney P."/>
            <person name="Murphy C.D."/>
            <person name="Caffrey P."/>
        </authorList>
    </citation>
    <scope>NUCLEOTIDE SEQUENCE [LARGE SCALE GENOMIC DNA]</scope>
    <source>
        <strain evidence="2 4">ATCC 14899</strain>
    </source>
</reference>